<evidence type="ECO:0000256" key="2">
    <source>
        <dbReference type="SAM" id="SignalP"/>
    </source>
</evidence>
<proteinExistence type="predicted"/>
<keyword evidence="1" id="KW-0812">Transmembrane</keyword>
<dbReference type="EMBL" id="DVJS01000029">
    <property type="protein sequence ID" value="HIS96594.1"/>
    <property type="molecule type" value="Genomic_DNA"/>
</dbReference>
<reference evidence="5" key="2">
    <citation type="journal article" date="2021" name="PeerJ">
        <title>Extensive microbial diversity within the chicken gut microbiome revealed by metagenomics and culture.</title>
        <authorList>
            <person name="Gilroy R."/>
            <person name="Ravi A."/>
            <person name="Getino M."/>
            <person name="Pursley I."/>
            <person name="Horton D.L."/>
            <person name="Alikhan N.F."/>
            <person name="Baker D."/>
            <person name="Gharbi K."/>
            <person name="Hall N."/>
            <person name="Watson M."/>
            <person name="Adriaenssens E.M."/>
            <person name="Foster-Nyarko E."/>
            <person name="Jarju S."/>
            <person name="Secka A."/>
            <person name="Antonio M."/>
            <person name="Oren A."/>
            <person name="Chaudhuri R.R."/>
            <person name="La Ragione R."/>
            <person name="Hildebrand F."/>
            <person name="Pallen M.J."/>
        </authorList>
    </citation>
    <scope>NUCLEOTIDE SEQUENCE</scope>
    <source>
        <strain evidence="5">ChiHecec3B27-6122</strain>
    </source>
</reference>
<feature type="transmembrane region" description="Helical" evidence="1">
    <location>
        <begin position="1251"/>
        <end position="1270"/>
    </location>
</feature>
<feature type="chain" id="PRO_5039095414" description="GLUG domain-containing protein" evidence="2">
    <location>
        <begin position="29"/>
        <end position="1283"/>
    </location>
</feature>
<keyword evidence="2" id="KW-0732">Signal</keyword>
<dbReference type="InterPro" id="IPR011493">
    <property type="entry name" value="GLUG"/>
</dbReference>
<feature type="domain" description="Bacterial repeat" evidence="4">
    <location>
        <begin position="448"/>
        <end position="513"/>
    </location>
</feature>
<evidence type="ECO:0000313" key="5">
    <source>
        <dbReference type="EMBL" id="HIS96594.1"/>
    </source>
</evidence>
<feature type="domain" description="GLUG" evidence="3">
    <location>
        <begin position="163"/>
        <end position="188"/>
    </location>
</feature>
<feature type="signal peptide" evidence="2">
    <location>
        <begin position="1"/>
        <end position="28"/>
    </location>
</feature>
<evidence type="ECO:0000259" key="4">
    <source>
        <dbReference type="Pfam" id="PF18998"/>
    </source>
</evidence>
<protein>
    <recommendedName>
        <fullName evidence="7">GLUG domain-containing protein</fullName>
    </recommendedName>
</protein>
<dbReference type="Proteomes" id="UP000886876">
    <property type="component" value="Unassembled WGS sequence"/>
</dbReference>
<keyword evidence="1" id="KW-0472">Membrane</keyword>
<gene>
    <name evidence="5" type="ORF">IAD42_01310</name>
</gene>
<evidence type="ECO:0000256" key="1">
    <source>
        <dbReference type="SAM" id="Phobius"/>
    </source>
</evidence>
<accession>A0A9D1K7R0</accession>
<feature type="domain" description="Bacterial repeat" evidence="4">
    <location>
        <begin position="549"/>
        <end position="627"/>
    </location>
</feature>
<reference evidence="5" key="1">
    <citation type="submission" date="2020-10" db="EMBL/GenBank/DDBJ databases">
        <authorList>
            <person name="Gilroy R."/>
        </authorList>
    </citation>
    <scope>NUCLEOTIDE SEQUENCE</scope>
    <source>
        <strain evidence="5">ChiHecec3B27-6122</strain>
    </source>
</reference>
<evidence type="ECO:0000259" key="3">
    <source>
        <dbReference type="Pfam" id="PF07581"/>
    </source>
</evidence>
<dbReference type="InterPro" id="IPR044060">
    <property type="entry name" value="Bacterial_rp_domain"/>
</dbReference>
<evidence type="ECO:0008006" key="7">
    <source>
        <dbReference type="Google" id="ProtNLM"/>
    </source>
</evidence>
<organism evidence="5 6">
    <name type="scientific">Candidatus Scatomorpha pullistercoris</name>
    <dbReference type="NCBI Taxonomy" id="2840929"/>
    <lineage>
        <taxon>Bacteria</taxon>
        <taxon>Bacillati</taxon>
        <taxon>Bacillota</taxon>
        <taxon>Clostridia</taxon>
        <taxon>Eubacteriales</taxon>
        <taxon>Candidatus Scatomorpha</taxon>
    </lineage>
</organism>
<dbReference type="Pfam" id="PF18998">
    <property type="entry name" value="Flg_new_2"/>
    <property type="match status" value="2"/>
</dbReference>
<name>A0A9D1K7R0_9FIRM</name>
<comment type="caution">
    <text evidence="5">The sequence shown here is derived from an EMBL/GenBank/DDBJ whole genome shotgun (WGS) entry which is preliminary data.</text>
</comment>
<dbReference type="Pfam" id="PF07581">
    <property type="entry name" value="Glug"/>
    <property type="match status" value="2"/>
</dbReference>
<sequence>MVFKRIVALLLCVMLVLGLLTISISVLADEAGETVTPGVSYYINTLEDLMALADSCAVDSYSKNVTVYLQTDLDLTGSDFESIPTFGGVFEGGGHTISGLSLTANRSHTGFFRYVQEGAVVKELNVSGEVKPGGSAQYAGGIAGNNAGTIRDCSFTGTVEALTSTGGLVGANEKTGVIENCRMSGTVTGQHYTGGVAGQNLGSIVRCVNSAAVNTTSQEVSTDISGLSVTSVTSIDSTTELINDYTDTGGIAGFSSGIISACMNRGTVGYEHMGYNIGGIVGRQSGYVESCTNSGSVLGRKEVGGIVGQMEPYLTLDLSAASAENLSTELTKLHDLLDVALMNAGDSSSNITDRLNAVSGYMGSASDDLAYIAGETVDFVDSTVASLNEILSRIDYVSDSAPGILGDVEAAGSYISDAVGWLGEANNDLAIIGQMQGSTYDETDHRLLSVTTGTGGTATLSTSNPAAGSEVTVTLRPNTGYMVGNIEIVDADGYAVGYIYDDATNTVLFTMPTLSGDPVNDPVNARAKNTVVRVSFVPAATYFEDTGNTVRISTGAGGTVTASSYAPTPGTPVTLSISTERGYELSGLYVTASDGTSPTLTRLDDLGTQYSFTMPAGTADVTATFKRGSDWSTVTDAADTIGAAGDKLGTAIDSATAQSQALMSALNDLLNDPNPSEAKIQAVLDALNALSGSLTSAGGTVTDVIGAANTIAGTTAPYVAEAAVRLNEHLGYAMQSLQAASNSITDAVAGVREVLSYLNGLPDVQFQGLGSEYSQRVDSLCGNMKNISDALTALNTEVGNSATVLVSDLRKVNDQFSVVMLMLVEAIKAAASPSIGDVFTDVSEEAGSATDGNVAGCGNTGSVYGDVNIGGIAGAMAIEFDFDPESDLTGSSTISRAFNSRCILRECENNGSVKAKDNCAGGVVGLMELGVTQNCENYGAVTSESGDYVGGVAGSSASTIRACWAMCPLSGDDWIGGVAGLGTKLYDCRSLVEIEAGDECLGGIAGALNEDGEATGNLFVSETLHGIDGISYTGGAERVPFASLKALEDVPGEFLDLKLVFMADGVAIKTIHFEYGDSIDASEVPEVPEKEGYTGAWPELDLTKLTFSRTLEAVYTPLDTSVASAEGRDGGVQAIVLVEGSFKPDASVEASVISSGQTPEDAPTLTRGTKSLEELSVTVTGSADEDPVYRVRYLAPEKERSTSVIALYVREDGGTWQEKEYEVLGNYLCFDVGSSSFELFSVERPADMTRVIIIGAAAVVLVLIITIGSISRSKSKKKKVGAK</sequence>
<evidence type="ECO:0000313" key="6">
    <source>
        <dbReference type="Proteomes" id="UP000886876"/>
    </source>
</evidence>
<keyword evidence="1" id="KW-1133">Transmembrane helix</keyword>
<dbReference type="Gene3D" id="2.160.20.110">
    <property type="match status" value="2"/>
</dbReference>
<feature type="domain" description="GLUG" evidence="3">
    <location>
        <begin position="136"/>
        <end position="159"/>
    </location>
</feature>